<dbReference type="EMBL" id="LT838813">
    <property type="protein sequence ID" value="SMD45853.1"/>
    <property type="molecule type" value="Genomic_DNA"/>
</dbReference>
<dbReference type="Proteomes" id="UP000192333">
    <property type="component" value="Chromosome I"/>
</dbReference>
<evidence type="ECO:0000313" key="1">
    <source>
        <dbReference type="EMBL" id="SMD45853.1"/>
    </source>
</evidence>
<accession>A0A1W2HAF3</accession>
<dbReference type="RefSeq" id="WP_231955363.1">
    <property type="nucleotide sequence ID" value="NZ_LT838813.1"/>
</dbReference>
<gene>
    <name evidence="1" type="ORF">SAMN00777080_4524</name>
</gene>
<keyword evidence="2" id="KW-1185">Reference proteome</keyword>
<dbReference type="AlphaFoldDB" id="A0A1W2HAF3"/>
<dbReference type="InterPro" id="IPR018673">
    <property type="entry name" value="DUF2141"/>
</dbReference>
<protein>
    <submittedName>
        <fullName evidence="1">Uncharacterized conserved protein, DUF2141 family</fullName>
    </submittedName>
</protein>
<dbReference type="Pfam" id="PF09912">
    <property type="entry name" value="DUF2141"/>
    <property type="match status" value="1"/>
</dbReference>
<sequence length="141" mass="15225">MMKLLLILSLIVGTMLFEQDSNSLTLTVTNVKNEQGVVRVLLFKGESGFPDDPDKAFKSASVKISGNKAITVFDNIPEGTYALSVFHDSQNTGKLRTNAFGIPRDGYGFSNDAMGTFGPPSFDKAAFKVTAGKNNVSINLR</sequence>
<evidence type="ECO:0000313" key="2">
    <source>
        <dbReference type="Proteomes" id="UP000192333"/>
    </source>
</evidence>
<name>A0A1W2HAF3_9BACT</name>
<dbReference type="STRING" id="758820.SAMN00777080_4524"/>
<proteinExistence type="predicted"/>
<organism evidence="1 2">
    <name type="scientific">Aquiflexum balticum DSM 16537</name>
    <dbReference type="NCBI Taxonomy" id="758820"/>
    <lineage>
        <taxon>Bacteria</taxon>
        <taxon>Pseudomonadati</taxon>
        <taxon>Bacteroidota</taxon>
        <taxon>Cytophagia</taxon>
        <taxon>Cytophagales</taxon>
        <taxon>Cyclobacteriaceae</taxon>
        <taxon>Aquiflexum</taxon>
    </lineage>
</organism>
<reference evidence="2" key="1">
    <citation type="submission" date="2017-04" db="EMBL/GenBank/DDBJ databases">
        <authorList>
            <person name="Varghese N."/>
            <person name="Submissions S."/>
        </authorList>
    </citation>
    <scope>NUCLEOTIDE SEQUENCE [LARGE SCALE GENOMIC DNA]</scope>
    <source>
        <strain evidence="2">DSM 16537</strain>
    </source>
</reference>